<organism evidence="9 10">
    <name type="scientific">Wenzhouxiangella sediminis</name>
    <dbReference type="NCBI Taxonomy" id="1792836"/>
    <lineage>
        <taxon>Bacteria</taxon>
        <taxon>Pseudomonadati</taxon>
        <taxon>Pseudomonadota</taxon>
        <taxon>Gammaproteobacteria</taxon>
        <taxon>Chromatiales</taxon>
        <taxon>Wenzhouxiangellaceae</taxon>
        <taxon>Wenzhouxiangella</taxon>
    </lineage>
</organism>
<dbReference type="PANTHER" id="PTHR30489:SF0">
    <property type="entry name" value="LIPOPROTEIN-RELEASING SYSTEM TRANSMEMBRANE PROTEIN LOLE"/>
    <property type="match status" value="1"/>
</dbReference>
<evidence type="ECO:0000259" key="8">
    <source>
        <dbReference type="Pfam" id="PF02687"/>
    </source>
</evidence>
<dbReference type="EMBL" id="QUZK01000041">
    <property type="protein sequence ID" value="RFF29870.1"/>
    <property type="molecule type" value="Genomic_DNA"/>
</dbReference>
<feature type="transmembrane region" description="Helical" evidence="7">
    <location>
        <begin position="433"/>
        <end position="454"/>
    </location>
</feature>
<comment type="caution">
    <text evidence="9">The sequence shown here is derived from an EMBL/GenBank/DDBJ whole genome shotgun (WGS) entry which is preliminary data.</text>
</comment>
<keyword evidence="3" id="KW-1003">Cell membrane</keyword>
<keyword evidence="4 7" id="KW-0812">Transmembrane</keyword>
<protein>
    <submittedName>
        <fullName evidence="9">ABC transporter permease</fullName>
    </submittedName>
</protein>
<dbReference type="InterPro" id="IPR051447">
    <property type="entry name" value="Lipoprotein-release_system"/>
</dbReference>
<keyword evidence="10" id="KW-1185">Reference proteome</keyword>
<feature type="transmembrane region" description="Helical" evidence="7">
    <location>
        <begin position="20"/>
        <end position="40"/>
    </location>
</feature>
<feature type="domain" description="ABC3 transporter permease C-terminal" evidence="8">
    <location>
        <begin position="269"/>
        <end position="384"/>
    </location>
</feature>
<feature type="transmembrane region" description="Helical" evidence="7">
    <location>
        <begin position="357"/>
        <end position="378"/>
    </location>
</feature>
<dbReference type="RefSeq" id="WP_116651104.1">
    <property type="nucleotide sequence ID" value="NZ_QUZK01000041.1"/>
</dbReference>
<feature type="transmembrane region" description="Helical" evidence="7">
    <location>
        <begin position="661"/>
        <end position="682"/>
    </location>
</feature>
<accession>A0A3E1K760</accession>
<dbReference type="AlphaFoldDB" id="A0A3E1K760"/>
<dbReference type="Proteomes" id="UP000260351">
    <property type="component" value="Unassembled WGS sequence"/>
</dbReference>
<evidence type="ECO:0000256" key="4">
    <source>
        <dbReference type="ARBA" id="ARBA00022692"/>
    </source>
</evidence>
<evidence type="ECO:0000256" key="7">
    <source>
        <dbReference type="SAM" id="Phobius"/>
    </source>
</evidence>
<feature type="transmembrane region" description="Helical" evidence="7">
    <location>
        <begin position="268"/>
        <end position="290"/>
    </location>
</feature>
<evidence type="ECO:0000313" key="9">
    <source>
        <dbReference type="EMBL" id="RFF29870.1"/>
    </source>
</evidence>
<dbReference type="OrthoDB" id="5137249at2"/>
<keyword evidence="6 7" id="KW-0472">Membrane</keyword>
<dbReference type="InterPro" id="IPR003838">
    <property type="entry name" value="ABC3_permease_C"/>
</dbReference>
<dbReference type="Pfam" id="PF02687">
    <property type="entry name" value="FtsX"/>
    <property type="match status" value="2"/>
</dbReference>
<evidence type="ECO:0000256" key="3">
    <source>
        <dbReference type="ARBA" id="ARBA00022475"/>
    </source>
</evidence>
<comment type="subcellular location">
    <subcellularLocation>
        <location evidence="1">Cell membrane</location>
        <topology evidence="1">Multi-pass membrane protein</topology>
    </subcellularLocation>
</comment>
<sequence length="787" mass="85930">MRALDHKLLRDFSGLKGQVAAIAVVIAAGVMTLIIAVTSLDAISYGQRAFYRDHAFADVFAELKRAPEYLAGKIASVDGVNRVHTRVVAPVRLEIAGFEDPVSGQLISIPDGDQPPINSLHLREGRLPESGRADSVAVSEPFAEAHGLRAGDRLRAIINGRLETLTVSGIVLSPEYIYQLGPADLIPDYERFGVLWMNRRALARAFDMDGAFNSVVLTLQAGVGPEPVIAELDRLLADYGTLGAYARDEQVSHRILSQEIDQLQVTSVILPAIFLGVSAFLLSVLMGRIVRNQRQQVAVLKAFGYSSAELIRHYAVLTAAIVLVGVLVGVILGAWAADWVAELYMQYFRFPETRFEVRPQVIVLGTAVSGAAAMLGTWRAVREAAVLAPAVAMRPPAPATFRRGWLDRSRLRRWIDQPTRIILRNLGRHRIKASLSVLGIALSVALLVVGGYQFNAIDQLIDTQYRKVLKMDAIVHFNDVAPERAAAELLHYPGVEHVEAFRSVPVRLVHGVRDYRTAIEGMNRRPVLRGLIDRAGVDQELPESGLVLTDYLAEHLGARPGDLIDVEIKTGHRRTVQVPLAGVVAEPLGVSAYMARPALNRLMREGPAASGFWLSLDRSEETALFRELWDVPKVAGIGLIAQAEADIRGYIEDTMLGTMGVMLLLAVSIAFAVVYNSARIAFAERERELATLRVLGFGRGEVAWILVGELFVLTLLAIPLGWLLGTGLAWILTEAIEMDLFRIPFVISRQAYAMSAAGVLAAAVLSALLIAPRLARLDMVTALKSVE</sequence>
<evidence type="ECO:0000313" key="10">
    <source>
        <dbReference type="Proteomes" id="UP000260351"/>
    </source>
</evidence>
<reference evidence="9 10" key="1">
    <citation type="submission" date="2018-08" db="EMBL/GenBank/DDBJ databases">
        <title>Wenzhouxiangella salilacus sp. nov., a novel bacterium isolated from a saline lake in Xinjiang Province, China.</title>
        <authorList>
            <person name="Han S."/>
        </authorList>
    </citation>
    <scope>NUCLEOTIDE SEQUENCE [LARGE SCALE GENOMIC DNA]</scope>
    <source>
        <strain evidence="9 10">XDB06</strain>
    </source>
</reference>
<comment type="similarity">
    <text evidence="2">Belongs to the ABC-4 integral membrane protein family. LolC/E subfamily.</text>
</comment>
<name>A0A3E1K760_9GAMM</name>
<proteinExistence type="inferred from homology"/>
<evidence type="ECO:0000256" key="1">
    <source>
        <dbReference type="ARBA" id="ARBA00004651"/>
    </source>
</evidence>
<dbReference type="GO" id="GO:0098797">
    <property type="term" value="C:plasma membrane protein complex"/>
    <property type="evidence" value="ECO:0007669"/>
    <property type="project" value="TreeGrafter"/>
</dbReference>
<feature type="transmembrane region" description="Helical" evidence="7">
    <location>
        <begin position="311"/>
        <end position="337"/>
    </location>
</feature>
<evidence type="ECO:0000256" key="5">
    <source>
        <dbReference type="ARBA" id="ARBA00022989"/>
    </source>
</evidence>
<dbReference type="GO" id="GO:0044874">
    <property type="term" value="P:lipoprotein localization to outer membrane"/>
    <property type="evidence" value="ECO:0007669"/>
    <property type="project" value="TreeGrafter"/>
</dbReference>
<feature type="transmembrane region" description="Helical" evidence="7">
    <location>
        <begin position="751"/>
        <end position="771"/>
    </location>
</feature>
<gene>
    <name evidence="9" type="ORF">DZC52_10525</name>
</gene>
<dbReference type="PANTHER" id="PTHR30489">
    <property type="entry name" value="LIPOPROTEIN-RELEASING SYSTEM TRANSMEMBRANE PROTEIN LOLE"/>
    <property type="match status" value="1"/>
</dbReference>
<feature type="transmembrane region" description="Helical" evidence="7">
    <location>
        <begin position="703"/>
        <end position="731"/>
    </location>
</feature>
<evidence type="ECO:0000256" key="2">
    <source>
        <dbReference type="ARBA" id="ARBA00005236"/>
    </source>
</evidence>
<keyword evidence="5 7" id="KW-1133">Transmembrane helix</keyword>
<feature type="domain" description="ABC3 transporter permease C-terminal" evidence="8">
    <location>
        <begin position="661"/>
        <end position="777"/>
    </location>
</feature>
<evidence type="ECO:0000256" key="6">
    <source>
        <dbReference type="ARBA" id="ARBA00023136"/>
    </source>
</evidence>